<evidence type="ECO:0000313" key="4">
    <source>
        <dbReference type="Proteomes" id="UP000640583"/>
    </source>
</evidence>
<dbReference type="NCBIfam" id="TIGR01167">
    <property type="entry name" value="LPXTG_anchor"/>
    <property type="match status" value="1"/>
</dbReference>
<organism evidence="3 4">
    <name type="scientific">Halocynthiibacter styelae</name>
    <dbReference type="NCBI Taxonomy" id="2761955"/>
    <lineage>
        <taxon>Bacteria</taxon>
        <taxon>Pseudomonadati</taxon>
        <taxon>Pseudomonadota</taxon>
        <taxon>Alphaproteobacteria</taxon>
        <taxon>Rhodobacterales</taxon>
        <taxon>Paracoccaceae</taxon>
        <taxon>Halocynthiibacter</taxon>
    </lineage>
</organism>
<evidence type="ECO:0000256" key="1">
    <source>
        <dbReference type="SAM" id="SignalP"/>
    </source>
</evidence>
<dbReference type="SUPFAM" id="SSF53474">
    <property type="entry name" value="alpha/beta-Hydrolases"/>
    <property type="match status" value="1"/>
</dbReference>
<evidence type="ECO:0000259" key="2">
    <source>
        <dbReference type="Pfam" id="PF12146"/>
    </source>
</evidence>
<name>A0A8J7II05_9RHOB</name>
<comment type="caution">
    <text evidence="3">The sequence shown here is derived from an EMBL/GenBank/DDBJ whole genome shotgun (WGS) entry which is preliminary data.</text>
</comment>
<keyword evidence="3" id="KW-0378">Hydrolase</keyword>
<dbReference type="Pfam" id="PF12146">
    <property type="entry name" value="Hydrolase_4"/>
    <property type="match status" value="1"/>
</dbReference>
<dbReference type="InterPro" id="IPR029058">
    <property type="entry name" value="AB_hydrolase_fold"/>
</dbReference>
<dbReference type="EMBL" id="JADCKQ010000002">
    <property type="protein sequence ID" value="MBI1492653.1"/>
    <property type="molecule type" value="Genomic_DNA"/>
</dbReference>
<feature type="signal peptide" evidence="1">
    <location>
        <begin position="1"/>
        <end position="19"/>
    </location>
</feature>
<gene>
    <name evidence="3" type="ORF">H1D41_03275</name>
</gene>
<dbReference type="AlphaFoldDB" id="A0A8J7II05"/>
<dbReference type="InterPro" id="IPR053145">
    <property type="entry name" value="AB_hydrolase_Est10"/>
</dbReference>
<keyword evidence="1" id="KW-0732">Signal</keyword>
<dbReference type="RefSeq" id="WP_228847566.1">
    <property type="nucleotide sequence ID" value="NZ_JADCKQ010000002.1"/>
</dbReference>
<proteinExistence type="predicted"/>
<accession>A0A8J7II05</accession>
<evidence type="ECO:0000313" key="3">
    <source>
        <dbReference type="EMBL" id="MBI1492653.1"/>
    </source>
</evidence>
<feature type="chain" id="PRO_5035198164" evidence="1">
    <location>
        <begin position="20"/>
        <end position="310"/>
    </location>
</feature>
<protein>
    <submittedName>
        <fullName evidence="3">Alpha/beta fold hydrolase</fullName>
    </submittedName>
</protein>
<dbReference type="InterPro" id="IPR022742">
    <property type="entry name" value="Hydrolase_4"/>
</dbReference>
<reference evidence="3" key="1">
    <citation type="submission" date="2020-10" db="EMBL/GenBank/DDBJ databases">
        <title>Paenihalocynthiibacter styelae gen. nov., sp. nov., isolated from stalked sea squirt Styela clava.</title>
        <authorList>
            <person name="Kim Y.-O."/>
            <person name="Yoon J.-H."/>
        </authorList>
    </citation>
    <scope>NUCLEOTIDE SEQUENCE</scope>
    <source>
        <strain evidence="3">MYP1-1</strain>
    </source>
</reference>
<dbReference type="Gene3D" id="3.40.50.1820">
    <property type="entry name" value="alpha/beta hydrolase"/>
    <property type="match status" value="1"/>
</dbReference>
<dbReference type="GO" id="GO:0052689">
    <property type="term" value="F:carboxylic ester hydrolase activity"/>
    <property type="evidence" value="ECO:0007669"/>
    <property type="project" value="TreeGrafter"/>
</dbReference>
<sequence>MRVFLFYLFAAFCTAPLCAEPVQIPGPQSLLEGEYLLQGAASRGVLIIPGSGPVNRDGNLPQTGTETNMYLLLTEGLAATGIASLRIDKRGMFGSANAIDDANDVTIEAYAQDARDWVNFMAQNLDCIWIAGHSEGGLVALVAAQTPPEKLCGLILIAAPGRPLGPLMLEQLRKVPDSDAWIDEVRHVIAALVTGSTPDTSVLPVTLQALFRPALHPYLHNLFSFDPADVARDWHGPALILQGDADIQVAMQDADLLADALPQSRRIILSGGTHVLKAQIPDRPFATYRDPSLPLHPDLLPAIAAFILSP</sequence>
<dbReference type="PANTHER" id="PTHR43265:SF1">
    <property type="entry name" value="ESTERASE ESTD"/>
    <property type="match status" value="1"/>
</dbReference>
<dbReference type="Proteomes" id="UP000640583">
    <property type="component" value="Unassembled WGS sequence"/>
</dbReference>
<keyword evidence="4" id="KW-1185">Reference proteome</keyword>
<dbReference type="PANTHER" id="PTHR43265">
    <property type="entry name" value="ESTERASE ESTD"/>
    <property type="match status" value="1"/>
</dbReference>
<feature type="domain" description="Serine aminopeptidase S33" evidence="2">
    <location>
        <begin position="67"/>
        <end position="160"/>
    </location>
</feature>